<evidence type="ECO:0000256" key="2">
    <source>
        <dbReference type="ARBA" id="ARBA00022448"/>
    </source>
</evidence>
<dbReference type="GO" id="GO:0051082">
    <property type="term" value="F:unfolded protein binding"/>
    <property type="evidence" value="ECO:0007669"/>
    <property type="project" value="InterPro"/>
</dbReference>
<sequence length="160" mass="18087">MANDNTTMPDDKQGPIFNIQRIYIKDASFETPNAPQIFKEEWKPEVNVDLHTKTTDIEENVYDVVLHLTVTVKMANKTAFLVEVHQAGIFTIKGFPKEQLSHALGSMCPNILYPYAREAISDLVTRGGFPQLLLAPVNFDALYLQHLEQQKKQKEEAANG</sequence>
<dbReference type="HAMAP" id="MF_00821">
    <property type="entry name" value="SecB"/>
    <property type="match status" value="1"/>
</dbReference>
<dbReference type="GO" id="GO:0051262">
    <property type="term" value="P:protein tetramerization"/>
    <property type="evidence" value="ECO:0007669"/>
    <property type="project" value="InterPro"/>
</dbReference>
<proteinExistence type="inferred from homology"/>
<evidence type="ECO:0000256" key="1">
    <source>
        <dbReference type="ARBA" id="ARBA00009990"/>
    </source>
</evidence>
<comment type="caution">
    <text evidence="6">The sequence shown here is derived from an EMBL/GenBank/DDBJ whole genome shotgun (WGS) entry which is preliminary data.</text>
</comment>
<comment type="subcellular location">
    <subcellularLocation>
        <location evidence="5">Cytoplasm</location>
    </subcellularLocation>
</comment>
<evidence type="ECO:0000313" key="8">
    <source>
        <dbReference type="Proteomes" id="UP000051494"/>
    </source>
</evidence>
<organism evidence="6">
    <name type="scientific">Candidatus Berkiella cookevillensis</name>
    <dbReference type="NCBI Taxonomy" id="437022"/>
    <lineage>
        <taxon>Bacteria</taxon>
        <taxon>Pseudomonadati</taxon>
        <taxon>Pseudomonadota</taxon>
        <taxon>Gammaproteobacteria</taxon>
        <taxon>Candidatus Berkiellales</taxon>
        <taxon>Candidatus Berkiellaceae</taxon>
        <taxon>Candidatus Berkiella</taxon>
    </lineage>
</organism>
<evidence type="ECO:0000313" key="7">
    <source>
        <dbReference type="EMBL" id="MCS5709664.1"/>
    </source>
</evidence>
<reference evidence="7" key="2">
    <citation type="journal article" date="2016" name="Genome Announc.">
        <title>Draft Genome Sequences of Two Novel Amoeba-Resistant Intranuclear Bacteria, 'Candidatus Berkiella cookevillensis' and 'Candidatus Berkiella aquae'.</title>
        <authorList>
            <person name="Mehari Y.T."/>
            <person name="Arivett B.A."/>
            <person name="Farone A.L."/>
            <person name="Gunderson J.H."/>
            <person name="Farone M.B."/>
        </authorList>
    </citation>
    <scope>NUCLEOTIDE SEQUENCE</scope>
    <source>
        <strain evidence="7">CC99</strain>
    </source>
</reference>
<dbReference type="PANTHER" id="PTHR36918:SF1">
    <property type="entry name" value="PROTEIN-EXPORT PROTEIN SECB"/>
    <property type="match status" value="1"/>
</dbReference>
<dbReference type="PATRIC" id="fig|1590042.3.peg.1246"/>
<dbReference type="AlphaFoldDB" id="A0A0Q9YE48"/>
<dbReference type="GO" id="GO:0015031">
    <property type="term" value="P:protein transport"/>
    <property type="evidence" value="ECO:0007669"/>
    <property type="project" value="UniProtKB-UniRule"/>
</dbReference>
<comment type="similarity">
    <text evidence="1 5">Belongs to the SecB family.</text>
</comment>
<dbReference type="RefSeq" id="WP_057624339.1">
    <property type="nucleotide sequence ID" value="NZ_LKHV02000001.1"/>
</dbReference>
<dbReference type="Gene3D" id="3.10.420.10">
    <property type="entry name" value="SecB-like"/>
    <property type="match status" value="1"/>
</dbReference>
<dbReference type="NCBIfam" id="NF004393">
    <property type="entry name" value="PRK05751.1-4"/>
    <property type="match status" value="1"/>
</dbReference>
<dbReference type="GO" id="GO:0006457">
    <property type="term" value="P:protein folding"/>
    <property type="evidence" value="ECO:0007669"/>
    <property type="project" value="UniProtKB-UniRule"/>
</dbReference>
<comment type="function">
    <text evidence="5">One of the proteins required for the normal export of preproteins out of the cell cytoplasm. It is a molecular chaperone that binds to a subset of precursor proteins, maintaining them in a translocation-competent state. It also specifically binds to its receptor SecA.</text>
</comment>
<keyword evidence="5" id="KW-0963">Cytoplasm</keyword>
<evidence type="ECO:0000256" key="4">
    <source>
        <dbReference type="ARBA" id="ARBA00023010"/>
    </source>
</evidence>
<dbReference type="Proteomes" id="UP000051494">
    <property type="component" value="Unassembled WGS sequence"/>
</dbReference>
<dbReference type="Pfam" id="PF02556">
    <property type="entry name" value="SecB"/>
    <property type="match status" value="1"/>
</dbReference>
<dbReference type="PANTHER" id="PTHR36918">
    <property type="match status" value="1"/>
</dbReference>
<keyword evidence="2 5" id="KW-0813">Transport</keyword>
<dbReference type="OrthoDB" id="9795145at2"/>
<evidence type="ECO:0000256" key="5">
    <source>
        <dbReference type="HAMAP-Rule" id="MF_00821"/>
    </source>
</evidence>
<dbReference type="NCBIfam" id="NF004394">
    <property type="entry name" value="PRK05751.1-5"/>
    <property type="match status" value="1"/>
</dbReference>
<evidence type="ECO:0000256" key="3">
    <source>
        <dbReference type="ARBA" id="ARBA00022927"/>
    </source>
</evidence>
<dbReference type="GO" id="GO:0005737">
    <property type="term" value="C:cytoplasm"/>
    <property type="evidence" value="ECO:0007669"/>
    <property type="project" value="UniProtKB-SubCell"/>
</dbReference>
<keyword evidence="8" id="KW-1185">Reference proteome</keyword>
<name>A0A0Q9YE48_9GAMM</name>
<accession>A0A0Q9YE48</accession>
<protein>
    <recommendedName>
        <fullName evidence="5">Protein-export protein SecB</fullName>
    </recommendedName>
</protein>
<dbReference type="InterPro" id="IPR003708">
    <property type="entry name" value="SecB"/>
</dbReference>
<dbReference type="PRINTS" id="PR01594">
    <property type="entry name" value="SECBCHAPRONE"/>
</dbReference>
<dbReference type="SUPFAM" id="SSF54611">
    <property type="entry name" value="SecB-like"/>
    <property type="match status" value="1"/>
</dbReference>
<reference evidence="7" key="3">
    <citation type="submission" date="2021-06" db="EMBL/GenBank/DDBJ databases">
        <title>Genomic Description and Analysis of Intracellular Bacteria, Candidatus Berkiella cookevillensis and Candidatus Berkiella aquae.</title>
        <authorList>
            <person name="Kidane D.T."/>
            <person name="Mehari Y.T."/>
            <person name="Rice F.C."/>
            <person name="Arivett B.A."/>
            <person name="Farone A.L."/>
            <person name="Berk S.G."/>
            <person name="Farone M.B."/>
        </authorList>
    </citation>
    <scope>NUCLEOTIDE SEQUENCE</scope>
    <source>
        <strain evidence="7">CC99</strain>
    </source>
</reference>
<keyword evidence="5" id="KW-0143">Chaperone</keyword>
<dbReference type="NCBIfam" id="TIGR00809">
    <property type="entry name" value="secB"/>
    <property type="match status" value="1"/>
</dbReference>
<gene>
    <name evidence="5 6" type="primary">secB</name>
    <name evidence="7" type="ORF">CC99x_012230</name>
    <name evidence="6" type="ORF">CC99x_01229</name>
</gene>
<dbReference type="STRING" id="437022.CC99x_01229"/>
<evidence type="ECO:0000313" key="6">
    <source>
        <dbReference type="EMBL" id="KRG18748.1"/>
    </source>
</evidence>
<dbReference type="InterPro" id="IPR035958">
    <property type="entry name" value="SecB-like_sf"/>
</dbReference>
<reference evidence="6" key="1">
    <citation type="submission" date="2015-09" db="EMBL/GenBank/DDBJ databases">
        <title>Draft Genome Sequences of Two Novel Amoeba-resistant Intranuclear Bacteria, Candidatus Berkiella cookevillensis and Candidatus Berkiella aquae.</title>
        <authorList>
            <person name="Mehari Y.T."/>
            <person name="Arivett B.A."/>
            <person name="Farone A.L."/>
            <person name="Gunderson J.H."/>
            <person name="Farone M.B."/>
        </authorList>
    </citation>
    <scope>NUCLEOTIDE SEQUENCE [LARGE SCALE GENOMIC DNA]</scope>
    <source>
        <strain evidence="6">CC99</strain>
    </source>
</reference>
<keyword evidence="3 5" id="KW-0653">Protein transport</keyword>
<dbReference type="EMBL" id="LKHV02000001">
    <property type="protein sequence ID" value="MCS5709664.1"/>
    <property type="molecule type" value="Genomic_DNA"/>
</dbReference>
<dbReference type="EMBL" id="LKHV01000005">
    <property type="protein sequence ID" value="KRG18748.1"/>
    <property type="molecule type" value="Genomic_DNA"/>
</dbReference>
<comment type="subunit">
    <text evidence="5">Homotetramer, a dimer of dimers. One homotetramer interacts with 1 SecA dimer.</text>
</comment>
<keyword evidence="4 5" id="KW-0811">Translocation</keyword>